<feature type="compositionally biased region" description="Basic and acidic residues" evidence="1">
    <location>
        <begin position="52"/>
        <end position="67"/>
    </location>
</feature>
<organism evidence="3 4">
    <name type="scientific">Panicum virgatum</name>
    <name type="common">Blackwell switchgrass</name>
    <dbReference type="NCBI Taxonomy" id="38727"/>
    <lineage>
        <taxon>Eukaryota</taxon>
        <taxon>Viridiplantae</taxon>
        <taxon>Streptophyta</taxon>
        <taxon>Embryophyta</taxon>
        <taxon>Tracheophyta</taxon>
        <taxon>Spermatophyta</taxon>
        <taxon>Magnoliopsida</taxon>
        <taxon>Liliopsida</taxon>
        <taxon>Poales</taxon>
        <taxon>Poaceae</taxon>
        <taxon>PACMAD clade</taxon>
        <taxon>Panicoideae</taxon>
        <taxon>Panicodae</taxon>
        <taxon>Paniceae</taxon>
        <taxon>Panicinae</taxon>
        <taxon>Panicum</taxon>
        <taxon>Panicum sect. Hiantes</taxon>
    </lineage>
</organism>
<feature type="compositionally biased region" description="Basic and acidic residues" evidence="1">
    <location>
        <begin position="135"/>
        <end position="146"/>
    </location>
</feature>
<dbReference type="Pfam" id="PF04043">
    <property type="entry name" value="PMEI"/>
    <property type="match status" value="1"/>
</dbReference>
<dbReference type="EMBL" id="CM029040">
    <property type="protein sequence ID" value="KAG2631337.1"/>
    <property type="molecule type" value="Genomic_DNA"/>
</dbReference>
<feature type="domain" description="Pectinesterase inhibitor" evidence="2">
    <location>
        <begin position="3"/>
        <end position="51"/>
    </location>
</feature>
<sequence>MTNFKTVVDDLRTWLSYALTYQETCLDGFVDTITDAAHKMRKALNSSQELTDGEHPGHRGRVLRDARQPGPAGLPPRAALGQGRRRAVVDVRRQAPAAAGLPRCAGLQAGRDSGCGRQRRLQDHQRGIGQGAAQERCHVRDVHEGQHIPGVRVRAPERDEPGGDRRWRHQDGGDDGQQEKVSTGSGTYHVQDGMSDVQEKGNTVHAESNRDTYPAGGPKVLKNV</sequence>
<evidence type="ECO:0000313" key="4">
    <source>
        <dbReference type="Proteomes" id="UP000823388"/>
    </source>
</evidence>
<feature type="region of interest" description="Disordered" evidence="1">
    <location>
        <begin position="45"/>
        <end position="85"/>
    </location>
</feature>
<gene>
    <name evidence="3" type="ORF">PVAP13_2NG203058</name>
</gene>
<accession>A0A8T0VAF9</accession>
<feature type="compositionally biased region" description="Basic and acidic residues" evidence="1">
    <location>
        <begin position="154"/>
        <end position="172"/>
    </location>
</feature>
<evidence type="ECO:0000256" key="1">
    <source>
        <dbReference type="SAM" id="MobiDB-lite"/>
    </source>
</evidence>
<dbReference type="AlphaFoldDB" id="A0A8T0VAF9"/>
<dbReference type="Gene3D" id="1.20.140.40">
    <property type="entry name" value="Invertase/pectin methylesterase inhibitor family protein"/>
    <property type="match status" value="1"/>
</dbReference>
<keyword evidence="4" id="KW-1185">Reference proteome</keyword>
<comment type="caution">
    <text evidence="3">The sequence shown here is derived from an EMBL/GenBank/DDBJ whole genome shotgun (WGS) entry which is preliminary data.</text>
</comment>
<dbReference type="CDD" id="cd15798">
    <property type="entry name" value="PMEI-like_3"/>
    <property type="match status" value="1"/>
</dbReference>
<feature type="compositionally biased region" description="Polar residues" evidence="1">
    <location>
        <begin position="179"/>
        <end position="188"/>
    </location>
</feature>
<name>A0A8T0VAF9_PANVG</name>
<reference evidence="3" key="1">
    <citation type="submission" date="2020-05" db="EMBL/GenBank/DDBJ databases">
        <title>WGS assembly of Panicum virgatum.</title>
        <authorList>
            <person name="Lovell J.T."/>
            <person name="Jenkins J."/>
            <person name="Shu S."/>
            <person name="Juenger T.E."/>
            <person name="Schmutz J."/>
        </authorList>
    </citation>
    <scope>NUCLEOTIDE SEQUENCE</scope>
    <source>
        <strain evidence="3">AP13</strain>
    </source>
</reference>
<feature type="compositionally biased region" description="Low complexity" evidence="1">
    <location>
        <begin position="68"/>
        <end position="82"/>
    </location>
</feature>
<dbReference type="InterPro" id="IPR035513">
    <property type="entry name" value="Invertase/methylesterase_inhib"/>
</dbReference>
<dbReference type="Proteomes" id="UP000823388">
    <property type="component" value="Chromosome 2N"/>
</dbReference>
<dbReference type="SUPFAM" id="SSF101148">
    <property type="entry name" value="Plant invertase/pectin methylesterase inhibitor"/>
    <property type="match status" value="1"/>
</dbReference>
<dbReference type="GO" id="GO:0004857">
    <property type="term" value="F:enzyme inhibitor activity"/>
    <property type="evidence" value="ECO:0007669"/>
    <property type="project" value="InterPro"/>
</dbReference>
<dbReference type="InterPro" id="IPR006501">
    <property type="entry name" value="Pectinesterase_inhib_dom"/>
</dbReference>
<proteinExistence type="predicted"/>
<feature type="region of interest" description="Disordered" evidence="1">
    <location>
        <begin position="115"/>
        <end position="224"/>
    </location>
</feature>
<evidence type="ECO:0000313" key="3">
    <source>
        <dbReference type="EMBL" id="KAG2631337.1"/>
    </source>
</evidence>
<evidence type="ECO:0000259" key="2">
    <source>
        <dbReference type="Pfam" id="PF04043"/>
    </source>
</evidence>
<protein>
    <recommendedName>
        <fullName evidence="2">Pectinesterase inhibitor domain-containing protein</fullName>
    </recommendedName>
</protein>